<dbReference type="Pfam" id="PF13424">
    <property type="entry name" value="TPR_12"/>
    <property type="match status" value="2"/>
</dbReference>
<protein>
    <recommendedName>
        <fullName evidence="3">Kinesin light chain</fullName>
    </recommendedName>
</protein>
<evidence type="ECO:0000313" key="1">
    <source>
        <dbReference type="EMBL" id="CAE7071890.1"/>
    </source>
</evidence>
<dbReference type="InterPro" id="IPR019734">
    <property type="entry name" value="TPR_rpt"/>
</dbReference>
<gene>
    <name evidence="1" type="ORF">RDB_LOCUS16079</name>
</gene>
<sequence length="571" mass="65171">MSQIDGVALLVKIASSSKQRPLGEDMTAAEELVKDFGCLALAIVHAGAFIAHSPGMNIVKYRSLFLSQRQRMLEEYSQLPQLAKLDERSDTVYTTWKLCYDQLKPESRELLWLLAYLHYDGISEDIFRRAAQNMRSKAYPLPFASLESQAQEHVRQYLSSFLDSDGNWDTVKFAGVMGDLASYSLVDFDRMGLTFRLHVLVHDWAKTVVPHTPGLAIECKATVLSLSIDQEEDAESQAFKRQLGLHVTSVLTHNPDVGANHCKYFTEVYSCIGQWTKKAELEEKFLAVFQRELGSNAVETWWAMHELALSCTEIGQLDKALLLHTQVVDAHKRILGEEHPLTLTSMDNLGVTYTHLGRYNEAEQLQLQVLDAYKRILGEEHLHTLTSMNNLASTYSRLGRHNEVEHIQILLLDSHRRILGEEHPYTLVSMNNLALAYSDMGRLNEAEQLQIQVFNTRQRILGKEHLHTLASMSNLALTYSRLGRHSEAEQFQVQVVNSCKRILGEEHPNTLLSMNNLAWSYSYLCQWDEATELFHKAISIAERKLGNQHPDTQLYHRSLELMETWRTDSES</sequence>
<dbReference type="InterPro" id="IPR053137">
    <property type="entry name" value="NLR-like"/>
</dbReference>
<dbReference type="PANTHER" id="PTHR46082:SF11">
    <property type="entry name" value="AAA+ ATPASE DOMAIN-CONTAINING PROTEIN-RELATED"/>
    <property type="match status" value="1"/>
</dbReference>
<dbReference type="PRINTS" id="PR00381">
    <property type="entry name" value="KINESINLIGHT"/>
</dbReference>
<evidence type="ECO:0000313" key="2">
    <source>
        <dbReference type="Proteomes" id="UP000663827"/>
    </source>
</evidence>
<proteinExistence type="predicted"/>
<dbReference type="EMBL" id="CAJNJQ010000341">
    <property type="protein sequence ID" value="CAE7071890.1"/>
    <property type="molecule type" value="Genomic_DNA"/>
</dbReference>
<organism evidence="1 2">
    <name type="scientific">Rhizoctonia solani</name>
    <dbReference type="NCBI Taxonomy" id="456999"/>
    <lineage>
        <taxon>Eukaryota</taxon>
        <taxon>Fungi</taxon>
        <taxon>Dikarya</taxon>
        <taxon>Basidiomycota</taxon>
        <taxon>Agaricomycotina</taxon>
        <taxon>Agaricomycetes</taxon>
        <taxon>Cantharellales</taxon>
        <taxon>Ceratobasidiaceae</taxon>
        <taxon>Rhizoctonia</taxon>
    </lineage>
</organism>
<accession>A0A8H3DR59</accession>
<dbReference type="Proteomes" id="UP000663827">
    <property type="component" value="Unassembled WGS sequence"/>
</dbReference>
<reference evidence="1" key="1">
    <citation type="submission" date="2021-01" db="EMBL/GenBank/DDBJ databases">
        <authorList>
            <person name="Kaushik A."/>
        </authorList>
    </citation>
    <scope>NUCLEOTIDE SEQUENCE</scope>
    <source>
        <strain evidence="1">AG5</strain>
    </source>
</reference>
<evidence type="ECO:0008006" key="3">
    <source>
        <dbReference type="Google" id="ProtNLM"/>
    </source>
</evidence>
<dbReference type="InterPro" id="IPR011990">
    <property type="entry name" value="TPR-like_helical_dom_sf"/>
</dbReference>
<name>A0A8H3DR59_9AGAM</name>
<comment type="caution">
    <text evidence="1">The sequence shown here is derived from an EMBL/GenBank/DDBJ whole genome shotgun (WGS) entry which is preliminary data.</text>
</comment>
<dbReference type="Gene3D" id="1.25.40.10">
    <property type="entry name" value="Tetratricopeptide repeat domain"/>
    <property type="match status" value="2"/>
</dbReference>
<dbReference type="SUPFAM" id="SSF48452">
    <property type="entry name" value="TPR-like"/>
    <property type="match status" value="3"/>
</dbReference>
<dbReference type="PANTHER" id="PTHR46082">
    <property type="entry name" value="ATP/GTP-BINDING PROTEIN-RELATED"/>
    <property type="match status" value="1"/>
</dbReference>
<dbReference type="SMART" id="SM00028">
    <property type="entry name" value="TPR"/>
    <property type="match status" value="4"/>
</dbReference>
<dbReference type="Pfam" id="PF13374">
    <property type="entry name" value="TPR_10"/>
    <property type="match status" value="2"/>
</dbReference>
<dbReference type="AlphaFoldDB" id="A0A8H3DR59"/>